<dbReference type="EMBL" id="JAASQL010000002">
    <property type="protein sequence ID" value="NIJ45636.1"/>
    <property type="molecule type" value="Genomic_DNA"/>
</dbReference>
<dbReference type="InterPro" id="IPR019257">
    <property type="entry name" value="MeTrfase_dom"/>
</dbReference>
<reference evidence="4 5" key="1">
    <citation type="submission" date="2020-03" db="EMBL/GenBank/DDBJ databases">
        <title>Genomic Encyclopedia of Type Strains, Phase IV (KMG-IV): sequencing the most valuable type-strain genomes for metagenomic binning, comparative biology and taxonomic classification.</title>
        <authorList>
            <person name="Goeker M."/>
        </authorList>
    </citation>
    <scope>NUCLEOTIDE SEQUENCE [LARGE SCALE GENOMIC DNA]</scope>
    <source>
        <strain evidence="4 5">DSM 101599</strain>
    </source>
</reference>
<dbReference type="PIRSF" id="PIRSF018005">
    <property type="entry name" value="UCP018005"/>
    <property type="match status" value="1"/>
</dbReference>
<sequence>MAIHRNTISKMNKQFAKDVKLGLSETPKNLSSKYFYDEKGSTLFSEIMKLPEYYLTNAEFDIFKNQPLDIIQLLEIHKTSYFELIELGAGDGSKTIELLKVLEHENYHYQYLPIDISQKALDQIENTVAQQLPNKKITPKKGDYFQILNELKNSPFPKVVLFLGSNIGNMEDALANSFLKKLSKNLSKGDKIILGTDLKKEKDIVLPAYNDSKGITRDFNLNLLERINRELDANFDINQFEHVPEYDELEGIAKSRIRSKIDQKIPINSLNLTVSFKEKETIHTEISRKYDDVILEKICTNTGLKTIGKLMDKREYFADYILEKKS</sequence>
<evidence type="ECO:0000256" key="2">
    <source>
        <dbReference type="ARBA" id="ARBA00022679"/>
    </source>
</evidence>
<dbReference type="InterPro" id="IPR029063">
    <property type="entry name" value="SAM-dependent_MTases_sf"/>
</dbReference>
<keyword evidence="1" id="KW-0489">Methyltransferase</keyword>
<evidence type="ECO:0000259" key="3">
    <source>
        <dbReference type="Pfam" id="PF10017"/>
    </source>
</evidence>
<dbReference type="InterPro" id="IPR017804">
    <property type="entry name" value="MeTrfase_EgtD-like"/>
</dbReference>
<dbReference type="InterPro" id="IPR051128">
    <property type="entry name" value="EgtD_Methyltrsf_superfamily"/>
</dbReference>
<feature type="domain" description="Histidine-specific methyltransferase SAM-dependent" evidence="3">
    <location>
        <begin position="15"/>
        <end position="323"/>
    </location>
</feature>
<gene>
    <name evidence="4" type="ORF">FHR24_002104</name>
</gene>
<keyword evidence="5" id="KW-1185">Reference proteome</keyword>
<comment type="caution">
    <text evidence="4">The sequence shown here is derived from an EMBL/GenBank/DDBJ whole genome shotgun (WGS) entry which is preliminary data.</text>
</comment>
<dbReference type="SUPFAM" id="SSF53335">
    <property type="entry name" value="S-adenosyl-L-methionine-dependent methyltransferases"/>
    <property type="match status" value="1"/>
</dbReference>
<accession>A0ABX0UDN9</accession>
<dbReference type="Gene3D" id="3.40.50.150">
    <property type="entry name" value="Vaccinia Virus protein VP39"/>
    <property type="match status" value="1"/>
</dbReference>
<protein>
    <submittedName>
        <fullName evidence="4">Dimethylhistidine N-methyltransferase</fullName>
    </submittedName>
</protein>
<dbReference type="Proteomes" id="UP000745859">
    <property type="component" value="Unassembled WGS sequence"/>
</dbReference>
<organism evidence="4 5">
    <name type="scientific">Wenyingzhuangia heitensis</name>
    <dbReference type="NCBI Taxonomy" id="1487859"/>
    <lineage>
        <taxon>Bacteria</taxon>
        <taxon>Pseudomonadati</taxon>
        <taxon>Bacteroidota</taxon>
        <taxon>Flavobacteriia</taxon>
        <taxon>Flavobacteriales</taxon>
        <taxon>Flavobacteriaceae</taxon>
        <taxon>Wenyingzhuangia</taxon>
    </lineage>
</organism>
<dbReference type="PANTHER" id="PTHR43397:SF1">
    <property type="entry name" value="ERGOTHIONEINE BIOSYNTHESIS PROTEIN 1"/>
    <property type="match status" value="1"/>
</dbReference>
<evidence type="ECO:0000313" key="4">
    <source>
        <dbReference type="EMBL" id="NIJ45636.1"/>
    </source>
</evidence>
<dbReference type="Pfam" id="PF10017">
    <property type="entry name" value="Methyltransf_33"/>
    <property type="match status" value="1"/>
</dbReference>
<proteinExistence type="predicted"/>
<evidence type="ECO:0000256" key="1">
    <source>
        <dbReference type="ARBA" id="ARBA00022603"/>
    </source>
</evidence>
<evidence type="ECO:0000313" key="5">
    <source>
        <dbReference type="Proteomes" id="UP000745859"/>
    </source>
</evidence>
<name>A0ABX0UDN9_9FLAO</name>
<keyword evidence="2" id="KW-0808">Transferase</keyword>
<dbReference type="PANTHER" id="PTHR43397">
    <property type="entry name" value="ERGOTHIONEINE BIOSYNTHESIS PROTEIN 1"/>
    <property type="match status" value="1"/>
</dbReference>